<dbReference type="SUPFAM" id="SSF48371">
    <property type="entry name" value="ARM repeat"/>
    <property type="match status" value="2"/>
</dbReference>
<sequence length="526" mass="58930">MDSWGAPQKEHWSANRRFVLRVEAGKDAYVLSLHQCDGVRLWSIPSPQRSAPIRALVRDDGKYVVLCDCHGGTGYGYVLAFLGPGGKLLRRYTLEEILTQDQILRAGHSISSIQWVSHEHFTFLEQGATLGFVGNTLGETFVYSVATGGPVPLTPPRLQALRSMLVFVARRRLADVRERPYALWQIGRYRLGELLPEVRRALQTTGEEQTAALGALAVLRPAEAIPLVLKLVPKHTQVGQLACLAALESIDKDEYLFTDPPRKVPEAKQILAAWHQLEQHKNKVIHDEALKALCEREEPSYLLAHPELLHHSNEDVRYIYIRNLAERGGKPAIPLLKKALADTYSVSQVWAFRGLVKYQPADLLAICRRGTLDPKCGYYAEAQTELAAARDPKATHWLIERVKVVYPYWGDEPYQMIARQQRVEFAPALRIAWKQVGNNTIVTGRAIVGALAALGDRAAQDQLYKDLTRGEALDRATSIDFAAIVREPRAYPVLKAARKDRDPMVREAAEKALQEWERPSNGSAPL</sequence>
<dbReference type="EMBL" id="JACHGW010000004">
    <property type="protein sequence ID" value="MBB6052520.1"/>
    <property type="molecule type" value="Genomic_DNA"/>
</dbReference>
<evidence type="ECO:0000313" key="2">
    <source>
        <dbReference type="EMBL" id="MBB6052520.1"/>
    </source>
</evidence>
<dbReference type="Gene3D" id="1.25.10.10">
    <property type="entry name" value="Leucine-rich Repeat Variant"/>
    <property type="match status" value="1"/>
</dbReference>
<dbReference type="InterPro" id="IPR016024">
    <property type="entry name" value="ARM-type_fold"/>
</dbReference>
<gene>
    <name evidence="2" type="ORF">HNQ39_004341</name>
</gene>
<dbReference type="RefSeq" id="WP_184201699.1">
    <property type="nucleotide sequence ID" value="NZ_JACHGW010000004.1"/>
</dbReference>
<dbReference type="Proteomes" id="UP000520814">
    <property type="component" value="Unassembled WGS sequence"/>
</dbReference>
<feature type="compositionally biased region" description="Basic and acidic residues" evidence="1">
    <location>
        <begin position="500"/>
        <end position="518"/>
    </location>
</feature>
<comment type="caution">
    <text evidence="2">The sequence shown here is derived from an EMBL/GenBank/DDBJ whole genome shotgun (WGS) entry which is preliminary data.</text>
</comment>
<evidence type="ECO:0000256" key="1">
    <source>
        <dbReference type="SAM" id="MobiDB-lite"/>
    </source>
</evidence>
<dbReference type="InterPro" id="IPR011989">
    <property type="entry name" value="ARM-like"/>
</dbReference>
<evidence type="ECO:0000313" key="3">
    <source>
        <dbReference type="Proteomes" id="UP000520814"/>
    </source>
</evidence>
<dbReference type="AlphaFoldDB" id="A0A7W9STF0"/>
<proteinExistence type="predicted"/>
<feature type="region of interest" description="Disordered" evidence="1">
    <location>
        <begin position="500"/>
        <end position="526"/>
    </location>
</feature>
<accession>A0A7W9STF0</accession>
<name>A0A7W9STF0_ARMRO</name>
<organism evidence="2 3">
    <name type="scientific">Armatimonas rosea</name>
    <dbReference type="NCBI Taxonomy" id="685828"/>
    <lineage>
        <taxon>Bacteria</taxon>
        <taxon>Bacillati</taxon>
        <taxon>Armatimonadota</taxon>
        <taxon>Armatimonadia</taxon>
        <taxon>Armatimonadales</taxon>
        <taxon>Armatimonadaceae</taxon>
        <taxon>Armatimonas</taxon>
    </lineage>
</organism>
<protein>
    <recommendedName>
        <fullName evidence="4">HEAT repeat domain-containing protein</fullName>
    </recommendedName>
</protein>
<reference evidence="2 3" key="1">
    <citation type="submission" date="2020-08" db="EMBL/GenBank/DDBJ databases">
        <title>Genomic Encyclopedia of Type Strains, Phase IV (KMG-IV): sequencing the most valuable type-strain genomes for metagenomic binning, comparative biology and taxonomic classification.</title>
        <authorList>
            <person name="Goeker M."/>
        </authorList>
    </citation>
    <scope>NUCLEOTIDE SEQUENCE [LARGE SCALE GENOMIC DNA]</scope>
    <source>
        <strain evidence="2 3">DSM 23562</strain>
    </source>
</reference>
<evidence type="ECO:0008006" key="4">
    <source>
        <dbReference type="Google" id="ProtNLM"/>
    </source>
</evidence>
<keyword evidence="3" id="KW-1185">Reference proteome</keyword>